<reference evidence="5 7" key="1">
    <citation type="journal article" date="2014" name="BMC Genomics">
        <title>The genome of the intracellular bacterium of the coastal bivalve, Solemya velum: a blueprint for thriving in and out of symbiosis.</title>
        <authorList>
            <person name="Dmytrenko O."/>
            <person name="Russell S.L."/>
            <person name="Loo W.T."/>
            <person name="Fontanez K.M."/>
            <person name="Liao L."/>
            <person name="Roeselers G."/>
            <person name="Sharma R."/>
            <person name="Stewart F.J."/>
            <person name="Newton I.L."/>
            <person name="Woyke T."/>
            <person name="Wu D."/>
            <person name="Lang J.M."/>
            <person name="Eisen J.A."/>
            <person name="Cavanaugh C.M."/>
        </authorList>
    </citation>
    <scope>NUCLEOTIDE SEQUENCE [LARGE SCALE GENOMIC DNA]</scope>
    <source>
        <strain evidence="5 7">WH</strain>
    </source>
</reference>
<dbReference type="GO" id="GO:0008124">
    <property type="term" value="F:4-alpha-hydroxytetrahydrobiopterin dehydratase activity"/>
    <property type="evidence" value="ECO:0007669"/>
    <property type="project" value="UniProtKB-UniRule"/>
</dbReference>
<dbReference type="InterPro" id="IPR001533">
    <property type="entry name" value="Pterin_deHydtase"/>
</dbReference>
<keyword evidence="3 4" id="KW-0456">Lyase</keyword>
<dbReference type="GO" id="GO:0006729">
    <property type="term" value="P:tetrahydrobiopterin biosynthetic process"/>
    <property type="evidence" value="ECO:0007669"/>
    <property type="project" value="InterPro"/>
</dbReference>
<name>A0A0B0HBB2_SOVGS</name>
<dbReference type="STRING" id="2340.JV46_02670"/>
<dbReference type="SUPFAM" id="SSF55248">
    <property type="entry name" value="PCD-like"/>
    <property type="match status" value="1"/>
</dbReference>
<comment type="catalytic activity">
    <reaction evidence="1 4">
        <text>(4aS,6R)-4a-hydroxy-L-erythro-5,6,7,8-tetrahydrobiopterin = (6R)-L-erythro-6,7-dihydrobiopterin + H2O</text>
        <dbReference type="Rhea" id="RHEA:11920"/>
        <dbReference type="ChEBI" id="CHEBI:15377"/>
        <dbReference type="ChEBI" id="CHEBI:15642"/>
        <dbReference type="ChEBI" id="CHEBI:43120"/>
        <dbReference type="EC" id="4.2.1.96"/>
    </reaction>
</comment>
<dbReference type="HAMAP" id="MF_00434">
    <property type="entry name" value="Pterin_4_alpha"/>
    <property type="match status" value="1"/>
</dbReference>
<dbReference type="RefSeq" id="WP_052132132.1">
    <property type="nucleotide sequence ID" value="NZ_JRAA01000002.1"/>
</dbReference>
<evidence type="ECO:0000313" key="7">
    <source>
        <dbReference type="Proteomes" id="UP000030856"/>
    </source>
</evidence>
<dbReference type="GeneID" id="86990791"/>
<accession>A0A0B0HBB2</accession>
<comment type="similarity">
    <text evidence="2 4">Belongs to the pterin-4-alpha-carbinolamine dehydratase family.</text>
</comment>
<evidence type="ECO:0000313" key="8">
    <source>
        <dbReference type="Proteomes" id="UP000190962"/>
    </source>
</evidence>
<dbReference type="NCBIfam" id="NF002018">
    <property type="entry name" value="PRK00823.1-3"/>
    <property type="match status" value="1"/>
</dbReference>
<dbReference type="eggNOG" id="COG2154">
    <property type="taxonomic scope" value="Bacteria"/>
</dbReference>
<sequence>MTTSDHTQPMHSDDIEAALLALNDETGEWTIVGQTLENRYQFSDFVTAFGFMTQVALVAERMNHHPEWSNVYKTVDIQLTTHEIGTITGLDFELAREISAIAARFAD</sequence>
<evidence type="ECO:0000256" key="1">
    <source>
        <dbReference type="ARBA" id="ARBA00001554"/>
    </source>
</evidence>
<keyword evidence="7" id="KW-1185">Reference proteome</keyword>
<proteinExistence type="inferred from homology"/>
<dbReference type="Pfam" id="PF01329">
    <property type="entry name" value="Pterin_4a"/>
    <property type="match status" value="1"/>
</dbReference>
<dbReference type="EMBL" id="JRAA01000002">
    <property type="protein sequence ID" value="KHF24736.1"/>
    <property type="molecule type" value="Genomic_DNA"/>
</dbReference>
<dbReference type="PANTHER" id="PTHR12599">
    <property type="entry name" value="PTERIN-4-ALPHA-CARBINOLAMINE DEHYDRATASE"/>
    <property type="match status" value="1"/>
</dbReference>
<organism evidence="5 7">
    <name type="scientific">Solemya velum gill symbiont</name>
    <dbReference type="NCBI Taxonomy" id="2340"/>
    <lineage>
        <taxon>Bacteria</taxon>
        <taxon>Pseudomonadati</taxon>
        <taxon>Pseudomonadota</taxon>
        <taxon>Gammaproteobacteria</taxon>
        <taxon>sulfur-oxidizing symbionts</taxon>
    </lineage>
</organism>
<dbReference type="PANTHER" id="PTHR12599:SF0">
    <property type="entry name" value="PTERIN-4-ALPHA-CARBINOLAMINE DEHYDRATASE"/>
    <property type="match status" value="1"/>
</dbReference>
<protein>
    <recommendedName>
        <fullName evidence="4">Putative pterin-4-alpha-carbinolamine dehydratase</fullName>
        <shortName evidence="4">PHS</shortName>
        <ecNumber evidence="4">4.2.1.96</ecNumber>
    </recommendedName>
    <alternativeName>
        <fullName evidence="4">4-alpha-hydroxy-tetrahydropterin dehydratase</fullName>
    </alternativeName>
    <alternativeName>
        <fullName evidence="4">Pterin carbinolamine dehydratase</fullName>
        <shortName evidence="4">PCD</shortName>
    </alternativeName>
</protein>
<evidence type="ECO:0000256" key="4">
    <source>
        <dbReference type="HAMAP-Rule" id="MF_00434"/>
    </source>
</evidence>
<dbReference type="Proteomes" id="UP000030856">
    <property type="component" value="Unassembled WGS sequence"/>
</dbReference>
<evidence type="ECO:0000313" key="5">
    <source>
        <dbReference type="EMBL" id="KHF24736.1"/>
    </source>
</evidence>
<evidence type="ECO:0000256" key="3">
    <source>
        <dbReference type="ARBA" id="ARBA00023239"/>
    </source>
</evidence>
<dbReference type="AlphaFoldDB" id="A0A0B0HBB2"/>
<reference evidence="6 8" key="2">
    <citation type="submission" date="2016-11" db="EMBL/GenBank/DDBJ databases">
        <title>Mixed transmission modes and dynamic genome evolution in an obligate animal-bacterial symbiosis.</title>
        <authorList>
            <person name="Russell S.L."/>
            <person name="Corbett-Detig R.B."/>
            <person name="Cavanaugh C.M."/>
        </authorList>
    </citation>
    <scope>NUCLEOTIDE SEQUENCE [LARGE SCALE GENOMIC DNA]</scope>
    <source>
        <strain evidence="6">MA-KB16</strain>
    </source>
</reference>
<dbReference type="EC" id="4.2.1.96" evidence="4"/>
<evidence type="ECO:0000313" key="6">
    <source>
        <dbReference type="EMBL" id="OOY34760.1"/>
    </source>
</evidence>
<gene>
    <name evidence="6" type="ORF">BOV88_08325</name>
    <name evidence="5" type="ORF">JV46_02670</name>
</gene>
<dbReference type="Proteomes" id="UP000190962">
    <property type="component" value="Unassembled WGS sequence"/>
</dbReference>
<dbReference type="InterPro" id="IPR036428">
    <property type="entry name" value="PCD_sf"/>
</dbReference>
<comment type="caution">
    <text evidence="5">The sequence shown here is derived from an EMBL/GenBank/DDBJ whole genome shotgun (WGS) entry which is preliminary data.</text>
</comment>
<dbReference type="Gene3D" id="3.30.1360.20">
    <property type="entry name" value="Transcriptional coactivator/pterin dehydratase"/>
    <property type="match status" value="1"/>
</dbReference>
<evidence type="ECO:0000256" key="2">
    <source>
        <dbReference type="ARBA" id="ARBA00006472"/>
    </source>
</evidence>
<dbReference type="EMBL" id="MPNX01000011">
    <property type="protein sequence ID" value="OOY34760.1"/>
    <property type="molecule type" value="Genomic_DNA"/>
</dbReference>
<dbReference type="PATRIC" id="fig|2340.3.peg.1372"/>